<evidence type="ECO:0000313" key="2">
    <source>
        <dbReference type="Proteomes" id="UP000265520"/>
    </source>
</evidence>
<reference evidence="1 2" key="1">
    <citation type="journal article" date="2018" name="Front. Plant Sci.">
        <title>Red Clover (Trifolium pratense) and Zigzag Clover (T. medium) - A Picture of Genomic Similarities and Differences.</title>
        <authorList>
            <person name="Dluhosova J."/>
            <person name="Istvanek J."/>
            <person name="Nedelnik J."/>
            <person name="Repkova J."/>
        </authorList>
    </citation>
    <scope>NUCLEOTIDE SEQUENCE [LARGE SCALE GENOMIC DNA]</scope>
    <source>
        <strain evidence="2">cv. 10/8</strain>
        <tissue evidence="1">Leaf</tissue>
    </source>
</reference>
<keyword evidence="2" id="KW-1185">Reference proteome</keyword>
<evidence type="ECO:0000313" key="1">
    <source>
        <dbReference type="EMBL" id="MCI90524.1"/>
    </source>
</evidence>
<organism evidence="1 2">
    <name type="scientific">Trifolium medium</name>
    <dbReference type="NCBI Taxonomy" id="97028"/>
    <lineage>
        <taxon>Eukaryota</taxon>
        <taxon>Viridiplantae</taxon>
        <taxon>Streptophyta</taxon>
        <taxon>Embryophyta</taxon>
        <taxon>Tracheophyta</taxon>
        <taxon>Spermatophyta</taxon>
        <taxon>Magnoliopsida</taxon>
        <taxon>eudicotyledons</taxon>
        <taxon>Gunneridae</taxon>
        <taxon>Pentapetalae</taxon>
        <taxon>rosids</taxon>
        <taxon>fabids</taxon>
        <taxon>Fabales</taxon>
        <taxon>Fabaceae</taxon>
        <taxon>Papilionoideae</taxon>
        <taxon>50 kb inversion clade</taxon>
        <taxon>NPAAA clade</taxon>
        <taxon>Hologalegina</taxon>
        <taxon>IRL clade</taxon>
        <taxon>Trifolieae</taxon>
        <taxon>Trifolium</taxon>
    </lineage>
</organism>
<comment type="caution">
    <text evidence="1">The sequence shown here is derived from an EMBL/GenBank/DDBJ whole genome shotgun (WGS) entry which is preliminary data.</text>
</comment>
<proteinExistence type="predicted"/>
<accession>A0A392VQ54</accession>
<feature type="non-terminal residue" evidence="1">
    <location>
        <position position="1"/>
    </location>
</feature>
<dbReference type="Proteomes" id="UP000265520">
    <property type="component" value="Unassembled WGS sequence"/>
</dbReference>
<protein>
    <submittedName>
        <fullName evidence="1">Uncharacterized protein</fullName>
    </submittedName>
</protein>
<dbReference type="AlphaFoldDB" id="A0A392VQ54"/>
<sequence>ATLSLARRDDFAHSRQFSLVDLKLTDLVSPGARPTKVGDEN</sequence>
<name>A0A392VQ54_9FABA</name>
<dbReference type="EMBL" id="LXQA011246970">
    <property type="protein sequence ID" value="MCI90524.1"/>
    <property type="molecule type" value="Genomic_DNA"/>
</dbReference>